<dbReference type="Gene3D" id="3.30.350.10">
    <property type="entry name" value="Subtilisin inhibitor-like"/>
    <property type="match status" value="1"/>
</dbReference>
<evidence type="ECO:0000256" key="9">
    <source>
        <dbReference type="SAM" id="SignalP"/>
    </source>
</evidence>
<evidence type="ECO:0000256" key="8">
    <source>
        <dbReference type="RuleBase" id="RU003471"/>
    </source>
</evidence>
<feature type="domain" description="Subtilisin inhibitor" evidence="10">
    <location>
        <begin position="33"/>
        <end position="124"/>
    </location>
</feature>
<comment type="subunit">
    <text evidence="3">Homodimer.</text>
</comment>
<sequence length="138" mass="14291">MVMSCTNRIFGVSIGTAMLLLAPPHAIAAEPDAPSVLALTLGRGVSIAAAERRAVTLTCTPAVGGTHPNAVDACRALDDADGNIRALAAFTVPPRCPQNFDPVYATIDGVWRGAPITDHGVFSNMCVLLATTVAVFNF</sequence>
<organism evidence="11 12">
    <name type="scientific">Nocardia brasiliensis</name>
    <dbReference type="NCBI Taxonomy" id="37326"/>
    <lineage>
        <taxon>Bacteria</taxon>
        <taxon>Bacillati</taxon>
        <taxon>Actinomycetota</taxon>
        <taxon>Actinomycetes</taxon>
        <taxon>Mycobacteriales</taxon>
        <taxon>Nocardiaceae</taxon>
        <taxon>Nocardia</taxon>
    </lineage>
</organism>
<evidence type="ECO:0000256" key="2">
    <source>
        <dbReference type="ARBA" id="ARBA00010472"/>
    </source>
</evidence>
<evidence type="ECO:0000256" key="3">
    <source>
        <dbReference type="ARBA" id="ARBA00011738"/>
    </source>
</evidence>
<dbReference type="GO" id="GO:0004867">
    <property type="term" value="F:serine-type endopeptidase inhibitor activity"/>
    <property type="evidence" value="ECO:0007669"/>
    <property type="project" value="UniProtKB-KW"/>
</dbReference>
<dbReference type="AlphaFoldDB" id="A0A6G9XXU8"/>
<feature type="chain" id="PRO_5026201401" description="Subtilisin inhibitor domain-containing protein" evidence="9">
    <location>
        <begin position="29"/>
        <end position="138"/>
    </location>
</feature>
<keyword evidence="4" id="KW-0964">Secreted</keyword>
<evidence type="ECO:0000256" key="7">
    <source>
        <dbReference type="ARBA" id="ARBA00023157"/>
    </source>
</evidence>
<dbReference type="EMBL" id="CP046171">
    <property type="protein sequence ID" value="QIS05744.1"/>
    <property type="molecule type" value="Genomic_DNA"/>
</dbReference>
<dbReference type="InterPro" id="IPR000691">
    <property type="entry name" value="Prot_inh_I16_SSI"/>
</dbReference>
<evidence type="ECO:0000256" key="6">
    <source>
        <dbReference type="ARBA" id="ARBA00022900"/>
    </source>
</evidence>
<dbReference type="InterPro" id="IPR023549">
    <property type="entry name" value="Subtilisin_inhibitor"/>
</dbReference>
<dbReference type="Pfam" id="PF00720">
    <property type="entry name" value="SSI"/>
    <property type="match status" value="1"/>
</dbReference>
<dbReference type="Proteomes" id="UP000501705">
    <property type="component" value="Chromosome"/>
</dbReference>
<evidence type="ECO:0000313" key="12">
    <source>
        <dbReference type="Proteomes" id="UP000501705"/>
    </source>
</evidence>
<keyword evidence="7" id="KW-1015">Disulfide bond</keyword>
<evidence type="ECO:0000313" key="11">
    <source>
        <dbReference type="EMBL" id="QIS05744.1"/>
    </source>
</evidence>
<comment type="subcellular location">
    <subcellularLocation>
        <location evidence="1">Secreted</location>
    </subcellularLocation>
</comment>
<feature type="signal peptide" evidence="9">
    <location>
        <begin position="1"/>
        <end position="28"/>
    </location>
</feature>
<comment type="similarity">
    <text evidence="2 8">Belongs to the protease inhibitor I16 (SSI) family.</text>
</comment>
<dbReference type="GO" id="GO:0005576">
    <property type="term" value="C:extracellular region"/>
    <property type="evidence" value="ECO:0007669"/>
    <property type="project" value="UniProtKB-SubCell"/>
</dbReference>
<evidence type="ECO:0000259" key="10">
    <source>
        <dbReference type="Pfam" id="PF00720"/>
    </source>
</evidence>
<evidence type="ECO:0000256" key="1">
    <source>
        <dbReference type="ARBA" id="ARBA00004613"/>
    </source>
</evidence>
<keyword evidence="5 8" id="KW-0646">Protease inhibitor</keyword>
<dbReference type="SUPFAM" id="SSF55399">
    <property type="entry name" value="Subtilisin inhibitor"/>
    <property type="match status" value="1"/>
</dbReference>
<dbReference type="PRINTS" id="PR00294">
    <property type="entry name" value="SSBTLNINHBTR"/>
</dbReference>
<keyword evidence="9" id="KW-0732">Signal</keyword>
<evidence type="ECO:0000256" key="5">
    <source>
        <dbReference type="ARBA" id="ARBA00022690"/>
    </source>
</evidence>
<protein>
    <recommendedName>
        <fullName evidence="10">Subtilisin inhibitor domain-containing protein</fullName>
    </recommendedName>
</protein>
<reference evidence="11 12" key="1">
    <citation type="journal article" date="2019" name="ACS Chem. Biol.">
        <title>Identification and Mobilization of a Cryptic Antibiotic Biosynthesis Gene Locus from a Human-Pathogenic Nocardia Isolate.</title>
        <authorList>
            <person name="Herisse M."/>
            <person name="Ishida K."/>
            <person name="Porter J.L."/>
            <person name="Howden B."/>
            <person name="Hertweck C."/>
            <person name="Stinear T.P."/>
            <person name="Pidot S.J."/>
        </authorList>
    </citation>
    <scope>NUCLEOTIDE SEQUENCE [LARGE SCALE GENOMIC DNA]</scope>
    <source>
        <strain evidence="11 12">AUSMDU00024985</strain>
    </source>
</reference>
<proteinExistence type="inferred from homology"/>
<dbReference type="InterPro" id="IPR036819">
    <property type="entry name" value="Subtilisin_inhibitor-like_sf"/>
</dbReference>
<evidence type="ECO:0000256" key="4">
    <source>
        <dbReference type="ARBA" id="ARBA00022525"/>
    </source>
</evidence>
<gene>
    <name evidence="11" type="ORF">F5X71_28630</name>
</gene>
<name>A0A6G9XXU8_NOCBR</name>
<keyword evidence="6 8" id="KW-0722">Serine protease inhibitor</keyword>
<accession>A0A6G9XXU8</accession>